<evidence type="ECO:0000313" key="1">
    <source>
        <dbReference type="EMBL" id="PRQ32227.1"/>
    </source>
</evidence>
<organism evidence="1 2">
    <name type="scientific">Rosa chinensis</name>
    <name type="common">China rose</name>
    <dbReference type="NCBI Taxonomy" id="74649"/>
    <lineage>
        <taxon>Eukaryota</taxon>
        <taxon>Viridiplantae</taxon>
        <taxon>Streptophyta</taxon>
        <taxon>Embryophyta</taxon>
        <taxon>Tracheophyta</taxon>
        <taxon>Spermatophyta</taxon>
        <taxon>Magnoliopsida</taxon>
        <taxon>eudicotyledons</taxon>
        <taxon>Gunneridae</taxon>
        <taxon>Pentapetalae</taxon>
        <taxon>rosids</taxon>
        <taxon>fabids</taxon>
        <taxon>Rosales</taxon>
        <taxon>Rosaceae</taxon>
        <taxon>Rosoideae</taxon>
        <taxon>Rosoideae incertae sedis</taxon>
        <taxon>Rosa</taxon>
    </lineage>
</organism>
<comment type="caution">
    <text evidence="1">The sequence shown here is derived from an EMBL/GenBank/DDBJ whole genome shotgun (WGS) entry which is preliminary data.</text>
</comment>
<proteinExistence type="predicted"/>
<dbReference type="AlphaFoldDB" id="A0A2P6QDI8"/>
<dbReference type="Proteomes" id="UP000238479">
    <property type="component" value="Chromosome 5"/>
</dbReference>
<evidence type="ECO:0000313" key="2">
    <source>
        <dbReference type="Proteomes" id="UP000238479"/>
    </source>
</evidence>
<sequence>MTLMGERLDTDLLTLKTFFDKKIQQLQLHTILLLREKESSKQVEENYSSLNQTKKPRDLGIWVDVFATSEVSICLRLDPSKLWSR</sequence>
<keyword evidence="1" id="KW-0418">Kinase</keyword>
<reference evidence="1 2" key="1">
    <citation type="journal article" date="2018" name="Nat. Genet.">
        <title>The Rosa genome provides new insights in the design of modern roses.</title>
        <authorList>
            <person name="Bendahmane M."/>
        </authorList>
    </citation>
    <scope>NUCLEOTIDE SEQUENCE [LARGE SCALE GENOMIC DNA]</scope>
    <source>
        <strain evidence="2">cv. Old Blush</strain>
    </source>
</reference>
<accession>A0A2P6QDI8</accession>
<keyword evidence="1" id="KW-0808">Transferase</keyword>
<dbReference type="Gramene" id="PRQ32227">
    <property type="protein sequence ID" value="PRQ32227"/>
    <property type="gene ID" value="RchiOBHm_Chr5g0044041"/>
</dbReference>
<dbReference type="GO" id="GO:0004072">
    <property type="term" value="F:aspartate kinase activity"/>
    <property type="evidence" value="ECO:0007669"/>
    <property type="project" value="UniProtKB-EC"/>
</dbReference>
<dbReference type="EMBL" id="PDCK01000043">
    <property type="protein sequence ID" value="PRQ32227.1"/>
    <property type="molecule type" value="Genomic_DNA"/>
</dbReference>
<gene>
    <name evidence="1" type="ORF">RchiOBHm_Chr5g0044041</name>
</gene>
<name>A0A2P6QDI8_ROSCH</name>
<dbReference type="Gene3D" id="3.30.70.260">
    <property type="match status" value="1"/>
</dbReference>
<protein>
    <submittedName>
        <fullName evidence="1">Putative aspartate kinase</fullName>
        <ecNumber evidence="1">2.7.2.4</ecNumber>
    </submittedName>
</protein>
<dbReference type="EC" id="2.7.2.4" evidence="1"/>
<keyword evidence="2" id="KW-1185">Reference proteome</keyword>